<keyword evidence="2" id="KW-1185">Reference proteome</keyword>
<dbReference type="OrthoDB" id="283083at2"/>
<dbReference type="KEGG" id="vct:JV59_17620"/>
<name>A0A097AWW0_9VIBR</name>
<organism evidence="1 2">
    <name type="scientific">Vibrio coralliilyticus</name>
    <dbReference type="NCBI Taxonomy" id="190893"/>
    <lineage>
        <taxon>Bacteria</taxon>
        <taxon>Pseudomonadati</taxon>
        <taxon>Pseudomonadota</taxon>
        <taxon>Gammaproteobacteria</taxon>
        <taxon>Vibrionales</taxon>
        <taxon>Vibrionaceae</taxon>
        <taxon>Vibrio</taxon>
    </lineage>
</organism>
<dbReference type="InterPro" id="IPR025489">
    <property type="entry name" value="DUF4381"/>
</dbReference>
<gene>
    <name evidence="1" type="ORF">IX92_21975</name>
</gene>
<proteinExistence type="predicted"/>
<dbReference type="AlphaFoldDB" id="A0A097AWW0"/>
<dbReference type="eggNOG" id="ENOG50331W9">
    <property type="taxonomic scope" value="Bacteria"/>
</dbReference>
<reference evidence="1 2" key="1">
    <citation type="submission" date="2014-10" db="EMBL/GenBank/DDBJ databases">
        <title>The Complete Genome Sequence for the Shellfish Pathogen Vibrio coralliilyticus RE98 Isolated from a Shellfish Hatchery.</title>
        <authorList>
            <person name="Richards G.P."/>
            <person name="Bono J.L."/>
            <person name="Watson M.A."/>
            <person name="Needleman D.S."/>
        </authorList>
    </citation>
    <scope>NUCLEOTIDE SEQUENCE [LARGE SCALE GENOMIC DNA]</scope>
    <source>
        <strain evidence="1 2">RE98</strain>
    </source>
</reference>
<evidence type="ECO:0000313" key="1">
    <source>
        <dbReference type="EMBL" id="AIW21659.1"/>
    </source>
</evidence>
<protein>
    <submittedName>
        <fullName evidence="1">Uncharacterized protein</fullName>
    </submittedName>
</protein>
<dbReference type="EMBL" id="CP009618">
    <property type="protein sequence ID" value="AIW21659.1"/>
    <property type="molecule type" value="Genomic_DNA"/>
</dbReference>
<evidence type="ECO:0000313" key="2">
    <source>
        <dbReference type="Proteomes" id="UP000030081"/>
    </source>
</evidence>
<dbReference type="KEGG" id="vcy:IX92_21975"/>
<dbReference type="Proteomes" id="UP000030081">
    <property type="component" value="Chromosome 2"/>
</dbReference>
<dbReference type="RefSeq" id="WP_021458215.1">
    <property type="nucleotide sequence ID" value="NZ_CP009265.1"/>
</dbReference>
<sequence length="157" mass="18044">MSTNNKDSLLPLNPMHLPEVPSWFPLAWGWWATAGAIVFGTLIIWLTYRWNKKRMAPKKTALKLIQAGDKPAEAIELLRQAALCYYPREEVAQLTGKEWYAFLDTQVKSPVFLENYELWQEALYSKEPVGNASELITHCSQWVDEALPPKRRRAKVG</sequence>
<dbReference type="Pfam" id="PF14316">
    <property type="entry name" value="DUF4381"/>
    <property type="match status" value="1"/>
</dbReference>
<dbReference type="GeneID" id="93943466"/>
<accession>A0A097AWW0</accession>